<dbReference type="GO" id="GO:0046872">
    <property type="term" value="F:metal ion binding"/>
    <property type="evidence" value="ECO:0007669"/>
    <property type="project" value="UniProtKB-KW"/>
</dbReference>
<evidence type="ECO:0000256" key="2">
    <source>
        <dbReference type="PIRSR" id="PIRSR602678-1"/>
    </source>
</evidence>
<dbReference type="InterPro" id="IPR036069">
    <property type="entry name" value="DUF34/NIF3_sf"/>
</dbReference>
<evidence type="ECO:0000256" key="1">
    <source>
        <dbReference type="ARBA" id="ARBA00006964"/>
    </source>
</evidence>
<comment type="caution">
    <text evidence="3">The sequence shown here is derived from an EMBL/GenBank/DDBJ whole genome shotgun (WGS) entry which is preliminary data.</text>
</comment>
<dbReference type="EMBL" id="BJUK01000049">
    <property type="protein sequence ID" value="GEK48782.1"/>
    <property type="molecule type" value="Genomic_DNA"/>
</dbReference>
<organism evidence="3 5">
    <name type="scientific">Bisbaumannia pacifica</name>
    <dbReference type="NCBI Taxonomy" id="77098"/>
    <lineage>
        <taxon>Bacteria</taxon>
        <taxon>Pseudomonadati</taxon>
        <taxon>Pseudomonadota</taxon>
        <taxon>Gammaproteobacteria</taxon>
        <taxon>Oceanospirillales</taxon>
        <taxon>Halomonadaceae</taxon>
        <taxon>Bisbaumannia</taxon>
    </lineage>
</organism>
<evidence type="ECO:0000313" key="6">
    <source>
        <dbReference type="Proteomes" id="UP000651738"/>
    </source>
</evidence>
<dbReference type="AlphaFoldDB" id="A0A510XBF8"/>
<sequence>MAKVADIVNAMSVITGGRTVSSMEEVKRGDHPFVILKSSGIYGKEVLEIPGLIYGDPNKEVKKIAVCMTMTELVIELAGATGVDAVVAHHPIADAASCGGVTLKNYLDLYDVVGLECHEAFHGLHPGIPYLHGHKVLKGNISYGGVHGNIMFVGRALPGIATLGDILDRLDGFMALEQDRALLAEERLVRGIEEIRETSVETRAFIHLGERDSRVENVLHIFPHTGFSPENLRQAVAENPDVDTVLASISRVYAGHELIESARELGLNFLVGNCHVMEVLENGLPLAHALGELLEGVEVVLFRDRVTSTPVRRVGNEAMQAYAREMASSHLLGKHALSET</sequence>
<evidence type="ECO:0000313" key="4">
    <source>
        <dbReference type="EMBL" id="MBH8579673.1"/>
    </source>
</evidence>
<gene>
    <name evidence="3" type="ORF">HPA02_30650</name>
    <name evidence="4" type="ORF">I7V36_06140</name>
</gene>
<dbReference type="RefSeq" id="WP_146804114.1">
    <property type="nucleotide sequence ID" value="NZ_BJUK01000049.1"/>
</dbReference>
<dbReference type="SUPFAM" id="SSF102705">
    <property type="entry name" value="NIF3 (NGG1p interacting factor 3)-like"/>
    <property type="match status" value="1"/>
</dbReference>
<keyword evidence="2" id="KW-0479">Metal-binding</keyword>
<evidence type="ECO:0000313" key="5">
    <source>
        <dbReference type="Proteomes" id="UP000321275"/>
    </source>
</evidence>
<evidence type="ECO:0000313" key="3">
    <source>
        <dbReference type="EMBL" id="GEK48782.1"/>
    </source>
</evidence>
<dbReference type="OrthoDB" id="1674447at2"/>
<keyword evidence="5" id="KW-1185">Reference proteome</keyword>
<feature type="binding site" evidence="2">
    <location>
        <position position="89"/>
    </location>
    <ligand>
        <name>a divalent metal cation</name>
        <dbReference type="ChEBI" id="CHEBI:60240"/>
        <label>1</label>
    </ligand>
</feature>
<dbReference type="Proteomes" id="UP000321275">
    <property type="component" value="Unassembled WGS sequence"/>
</dbReference>
<dbReference type="Proteomes" id="UP000651738">
    <property type="component" value="Unassembled WGS sequence"/>
</dbReference>
<protein>
    <submittedName>
        <fullName evidence="4">Nif3-like dinuclear metal center hexameric protein</fullName>
    </submittedName>
</protein>
<dbReference type="Pfam" id="PF01784">
    <property type="entry name" value="DUF34_NIF3"/>
    <property type="match status" value="1"/>
</dbReference>
<feature type="binding site" evidence="2">
    <location>
        <position position="90"/>
    </location>
    <ligand>
        <name>a divalent metal cation</name>
        <dbReference type="ChEBI" id="CHEBI:60240"/>
        <label>1</label>
    </ligand>
</feature>
<accession>A0A510XBF8</accession>
<dbReference type="InterPro" id="IPR002678">
    <property type="entry name" value="DUF34/NIF3"/>
</dbReference>
<proteinExistence type="inferred from homology"/>
<name>A0A510XBF8_9GAMM</name>
<reference evidence="3 5" key="1">
    <citation type="submission" date="2019-07" db="EMBL/GenBank/DDBJ databases">
        <title>Whole genome shotgun sequence of Halomonas pacifica NBRC 102220.</title>
        <authorList>
            <person name="Hosoyama A."/>
            <person name="Uohara A."/>
            <person name="Ohji S."/>
            <person name="Ichikawa N."/>
        </authorList>
    </citation>
    <scope>NUCLEOTIDE SEQUENCE [LARGE SCALE GENOMIC DNA]</scope>
    <source>
        <strain evidence="3 5">NBRC 102220</strain>
    </source>
</reference>
<comment type="similarity">
    <text evidence="1">Belongs to the GTP cyclohydrolase I type 2/NIF3 family.</text>
</comment>
<dbReference type="Gene3D" id="3.40.1390.30">
    <property type="entry name" value="NIF3 (NGG1p interacting factor 3)-like"/>
    <property type="match status" value="1"/>
</dbReference>
<reference evidence="4 6" key="2">
    <citation type="submission" date="2020-12" db="EMBL/GenBank/DDBJ databases">
        <title>Draft genome sequence of Halomonas pacifica strain CARE-V15.</title>
        <authorList>
            <person name="Vignesh N."/>
            <person name="Thabitha A."/>
            <person name="Saravanan R."/>
            <person name="Manigandan V."/>
        </authorList>
    </citation>
    <scope>NUCLEOTIDE SEQUENCE [LARGE SCALE GENOMIC DNA]</scope>
    <source>
        <strain evidence="4 6">CARE-V15</strain>
    </source>
</reference>
<dbReference type="EMBL" id="JAEDAF010000004">
    <property type="protein sequence ID" value="MBH8579673.1"/>
    <property type="molecule type" value="Genomic_DNA"/>
</dbReference>